<reference evidence="2" key="1">
    <citation type="submission" date="2022-11" db="UniProtKB">
        <authorList>
            <consortium name="WormBaseParasite"/>
        </authorList>
    </citation>
    <scope>IDENTIFICATION</scope>
</reference>
<evidence type="ECO:0000313" key="2">
    <source>
        <dbReference type="WBParaSite" id="nRc.2.0.1.t14669-RA"/>
    </source>
</evidence>
<protein>
    <submittedName>
        <fullName evidence="2">Uncharacterized protein</fullName>
    </submittedName>
</protein>
<dbReference type="Proteomes" id="UP000887565">
    <property type="component" value="Unplaced"/>
</dbReference>
<proteinExistence type="predicted"/>
<evidence type="ECO:0000313" key="1">
    <source>
        <dbReference type="Proteomes" id="UP000887565"/>
    </source>
</evidence>
<dbReference type="AlphaFoldDB" id="A0A915ILB3"/>
<sequence>MEVPGQSMAPAVPLRPALASNPKYILPLKRDTAIGQPGRNHSGQIDKHLLSMFDSAHHDFSLLAKYFLLEGCADATGRVKVNNWRKGCESMIRMMQFTNITVASEGDQAHGCSQHIDDGQWDDSNAEQVKNKDMVINTCNLN</sequence>
<accession>A0A915ILB3</accession>
<keyword evidence="1" id="KW-1185">Reference proteome</keyword>
<dbReference type="WBParaSite" id="nRc.2.0.1.t14669-RA">
    <property type="protein sequence ID" value="nRc.2.0.1.t14669-RA"/>
    <property type="gene ID" value="nRc.2.0.1.g14669"/>
</dbReference>
<name>A0A915ILB3_ROMCU</name>
<organism evidence="1 2">
    <name type="scientific">Romanomermis culicivorax</name>
    <name type="common">Nematode worm</name>
    <dbReference type="NCBI Taxonomy" id="13658"/>
    <lineage>
        <taxon>Eukaryota</taxon>
        <taxon>Metazoa</taxon>
        <taxon>Ecdysozoa</taxon>
        <taxon>Nematoda</taxon>
        <taxon>Enoplea</taxon>
        <taxon>Dorylaimia</taxon>
        <taxon>Mermithida</taxon>
        <taxon>Mermithoidea</taxon>
        <taxon>Mermithidae</taxon>
        <taxon>Romanomermis</taxon>
    </lineage>
</organism>